<name>Q08YI4_STIAD</name>
<comment type="caution">
    <text evidence="2">The sequence shown here is derived from an EMBL/GenBank/DDBJ whole genome shotgun (WGS) entry which is preliminary data.</text>
</comment>
<reference evidence="2 3" key="1">
    <citation type="submission" date="2006-04" db="EMBL/GenBank/DDBJ databases">
        <authorList>
            <person name="Nierman W.C."/>
        </authorList>
    </citation>
    <scope>NUCLEOTIDE SEQUENCE [LARGE SCALE GENOMIC DNA]</scope>
    <source>
        <strain evidence="2 3">DW4/3-1</strain>
    </source>
</reference>
<evidence type="ECO:0000313" key="3">
    <source>
        <dbReference type="Proteomes" id="UP000032702"/>
    </source>
</evidence>
<dbReference type="Proteomes" id="UP000032702">
    <property type="component" value="Unassembled WGS sequence"/>
</dbReference>
<dbReference type="AlphaFoldDB" id="Q08YI4"/>
<feature type="non-terminal residue" evidence="2">
    <location>
        <position position="1"/>
    </location>
</feature>
<dbReference type="Pfam" id="PF03050">
    <property type="entry name" value="DDE_Tnp_IS66"/>
    <property type="match status" value="1"/>
</dbReference>
<proteinExistence type="predicted"/>
<accession>Q08YI4</accession>
<organism evidence="2 3">
    <name type="scientific">Stigmatella aurantiaca (strain DW4/3-1)</name>
    <dbReference type="NCBI Taxonomy" id="378806"/>
    <lineage>
        <taxon>Bacteria</taxon>
        <taxon>Pseudomonadati</taxon>
        <taxon>Myxococcota</taxon>
        <taxon>Myxococcia</taxon>
        <taxon>Myxococcales</taxon>
        <taxon>Cystobacterineae</taxon>
        <taxon>Archangiaceae</taxon>
        <taxon>Stigmatella</taxon>
    </lineage>
</organism>
<dbReference type="InterPro" id="IPR052344">
    <property type="entry name" value="Transposase-related"/>
</dbReference>
<evidence type="ECO:0000259" key="1">
    <source>
        <dbReference type="Pfam" id="PF03050"/>
    </source>
</evidence>
<dbReference type="PANTHER" id="PTHR33678">
    <property type="entry name" value="BLL1576 PROTEIN"/>
    <property type="match status" value="1"/>
</dbReference>
<dbReference type="InterPro" id="IPR004291">
    <property type="entry name" value="Transposase_IS66_central"/>
</dbReference>
<sequence length="249" mass="28540">WFEGKVNGRAKRAWLWVVVTAHLALFRISPSRGSEVAKALLGEDFTGFLTTDRWSAYNWYDTFLRQLCWSHLTRDFQSFIDRGGEGGRLGALLMKERDRMFQWWRRVRDGTMPREEFELRMPKVERRVGRLLRDAVVCAEDKTAGTAAEILKLESAMWTFVHVEGLEPTNNFGERTIRHAVMYRKTSFGTQSPEGSRFVERILTVVTTLRLQKRNVLEYLTAAVGAHRRGLPVPSLLPVAEPSQLAVAA</sequence>
<dbReference type="NCBIfam" id="NF033517">
    <property type="entry name" value="transpos_IS66"/>
    <property type="match status" value="1"/>
</dbReference>
<dbReference type="PANTHER" id="PTHR33678:SF2">
    <property type="match status" value="1"/>
</dbReference>
<protein>
    <submittedName>
        <fullName evidence="2">Transposase IS66</fullName>
    </submittedName>
</protein>
<dbReference type="EMBL" id="AAMD01000079">
    <property type="protein sequence ID" value="EAU65533.1"/>
    <property type="molecule type" value="Genomic_DNA"/>
</dbReference>
<feature type="domain" description="Transposase IS66 central" evidence="1">
    <location>
        <begin position="7"/>
        <end position="196"/>
    </location>
</feature>
<gene>
    <name evidence="2" type="ORF">STIAU_1328</name>
</gene>
<evidence type="ECO:0000313" key="2">
    <source>
        <dbReference type="EMBL" id="EAU65533.1"/>
    </source>
</evidence>